<organism evidence="11 12">
    <name type="scientific">Candidatus Woesebacteria bacterium RIFCSPLOWO2_01_FULL_44_14</name>
    <dbReference type="NCBI Taxonomy" id="1802525"/>
    <lineage>
        <taxon>Bacteria</taxon>
        <taxon>Candidatus Woeseibacteriota</taxon>
    </lineage>
</organism>
<evidence type="ECO:0000256" key="8">
    <source>
        <dbReference type="PIRSR" id="PIRSR618044-2"/>
    </source>
</evidence>
<dbReference type="GO" id="GO:0008360">
    <property type="term" value="P:regulation of cell shape"/>
    <property type="evidence" value="ECO:0007669"/>
    <property type="project" value="UniProtKB-KW"/>
</dbReference>
<feature type="domain" description="Peptidase S11 D-alanyl-D-alanine carboxypeptidase A N-terminal" evidence="10">
    <location>
        <begin position="44"/>
        <end position="264"/>
    </location>
</feature>
<dbReference type="PRINTS" id="PR00725">
    <property type="entry name" value="DADACBPTASE1"/>
</dbReference>
<dbReference type="GO" id="GO:0009252">
    <property type="term" value="P:peptidoglycan biosynthetic process"/>
    <property type="evidence" value="ECO:0007669"/>
    <property type="project" value="UniProtKB-KW"/>
</dbReference>
<dbReference type="GO" id="GO:0009002">
    <property type="term" value="F:serine-type D-Ala-D-Ala carboxypeptidase activity"/>
    <property type="evidence" value="ECO:0007669"/>
    <property type="project" value="InterPro"/>
</dbReference>
<feature type="active site" evidence="7">
    <location>
        <position position="128"/>
    </location>
</feature>
<dbReference type="InterPro" id="IPR012338">
    <property type="entry name" value="Beta-lactam/transpept-like"/>
</dbReference>
<dbReference type="PANTHER" id="PTHR21581:SF6">
    <property type="entry name" value="TRAFFICKING PROTEIN PARTICLE COMPLEX SUBUNIT 12"/>
    <property type="match status" value="1"/>
</dbReference>
<dbReference type="InterPro" id="IPR018044">
    <property type="entry name" value="Peptidase_S11"/>
</dbReference>
<evidence type="ECO:0000256" key="6">
    <source>
        <dbReference type="ARBA" id="ARBA00023316"/>
    </source>
</evidence>
<keyword evidence="2" id="KW-0732">Signal</keyword>
<evidence type="ECO:0000256" key="7">
    <source>
        <dbReference type="PIRSR" id="PIRSR618044-1"/>
    </source>
</evidence>
<dbReference type="EMBL" id="MGHL01000006">
    <property type="protein sequence ID" value="OGM70240.1"/>
    <property type="molecule type" value="Genomic_DNA"/>
</dbReference>
<dbReference type="SUPFAM" id="SSF56601">
    <property type="entry name" value="beta-lactamase/transpeptidase-like"/>
    <property type="match status" value="1"/>
</dbReference>
<reference evidence="11 12" key="1">
    <citation type="journal article" date="2016" name="Nat. Commun.">
        <title>Thousands of microbial genomes shed light on interconnected biogeochemical processes in an aquifer system.</title>
        <authorList>
            <person name="Anantharaman K."/>
            <person name="Brown C.T."/>
            <person name="Hug L.A."/>
            <person name="Sharon I."/>
            <person name="Castelle C.J."/>
            <person name="Probst A.J."/>
            <person name="Thomas B.C."/>
            <person name="Singh A."/>
            <person name="Wilkins M.J."/>
            <person name="Karaoz U."/>
            <person name="Brodie E.L."/>
            <person name="Williams K.H."/>
            <person name="Hubbard S.S."/>
            <person name="Banfield J.F."/>
        </authorList>
    </citation>
    <scope>NUCLEOTIDE SEQUENCE [LARGE SCALE GENOMIC DNA]</scope>
</reference>
<keyword evidence="6" id="KW-0961">Cell wall biogenesis/degradation</keyword>
<dbReference type="STRING" id="1802525.A2975_04170"/>
<protein>
    <recommendedName>
        <fullName evidence="10">Peptidase S11 D-alanyl-D-alanine carboxypeptidase A N-terminal domain-containing protein</fullName>
    </recommendedName>
</protein>
<feature type="binding site" evidence="8">
    <location>
        <position position="235"/>
    </location>
    <ligand>
        <name>substrate</name>
    </ligand>
</feature>
<dbReference type="PANTHER" id="PTHR21581">
    <property type="entry name" value="D-ALANYL-D-ALANINE CARBOXYPEPTIDASE"/>
    <property type="match status" value="1"/>
</dbReference>
<feature type="active site" description="Acyl-ester intermediate" evidence="7">
    <location>
        <position position="75"/>
    </location>
</feature>
<keyword evidence="5" id="KW-0573">Peptidoglycan synthesis</keyword>
<dbReference type="AlphaFoldDB" id="A0A1F8C275"/>
<dbReference type="Proteomes" id="UP000178429">
    <property type="component" value="Unassembled WGS sequence"/>
</dbReference>
<keyword evidence="3" id="KW-0378">Hydrolase</keyword>
<name>A0A1F8C275_9BACT</name>
<dbReference type="Gene3D" id="3.40.710.10">
    <property type="entry name" value="DD-peptidase/beta-lactamase superfamily"/>
    <property type="match status" value="1"/>
</dbReference>
<keyword evidence="4" id="KW-0133">Cell shape</keyword>
<evidence type="ECO:0000313" key="12">
    <source>
        <dbReference type="Proteomes" id="UP000178429"/>
    </source>
</evidence>
<proteinExistence type="inferred from homology"/>
<evidence type="ECO:0000256" key="9">
    <source>
        <dbReference type="RuleBase" id="RU004016"/>
    </source>
</evidence>
<comment type="similarity">
    <text evidence="1 9">Belongs to the peptidase S11 family.</text>
</comment>
<dbReference type="GO" id="GO:0006508">
    <property type="term" value="P:proteolysis"/>
    <property type="evidence" value="ECO:0007669"/>
    <property type="project" value="InterPro"/>
</dbReference>
<dbReference type="GO" id="GO:0071555">
    <property type="term" value="P:cell wall organization"/>
    <property type="evidence" value="ECO:0007669"/>
    <property type="project" value="UniProtKB-KW"/>
</dbReference>
<evidence type="ECO:0000256" key="1">
    <source>
        <dbReference type="ARBA" id="ARBA00007164"/>
    </source>
</evidence>
<feature type="active site" description="Proton acceptor" evidence="7">
    <location>
        <position position="78"/>
    </location>
</feature>
<evidence type="ECO:0000256" key="3">
    <source>
        <dbReference type="ARBA" id="ARBA00022801"/>
    </source>
</evidence>
<sequence length="289" mass="31564">MLSFVFIASSALALSKPDFVVVSQPKPVAAFSLLPVLGNTEGFPVLSAQGVTAVDLDSSVVMYEKNADQTLLPASTTKIMTALVAMDYYPDDYVVKVKPLSVVGQKMGLIAGEEMVAKDLLKGLLIYSANDAAEALAADYPGGREMFVAAMNMKAARYHLDHTLFANPTGLDGEDHVSTARDLVRLSQIAMQNPEFAQIVGTKETRVTSVDGEIAHYLININELLGVVDGVVGIKTGWTEDARENLVTYIERDGHKIIIALLGSQDRFGETRELIDWIFENYSWQEVKF</sequence>
<gene>
    <name evidence="11" type="ORF">A2975_04170</name>
</gene>
<evidence type="ECO:0000256" key="5">
    <source>
        <dbReference type="ARBA" id="ARBA00022984"/>
    </source>
</evidence>
<evidence type="ECO:0000259" key="10">
    <source>
        <dbReference type="Pfam" id="PF00768"/>
    </source>
</evidence>
<evidence type="ECO:0000256" key="4">
    <source>
        <dbReference type="ARBA" id="ARBA00022960"/>
    </source>
</evidence>
<accession>A0A1F8C275</accession>
<comment type="caution">
    <text evidence="11">The sequence shown here is derived from an EMBL/GenBank/DDBJ whole genome shotgun (WGS) entry which is preliminary data.</text>
</comment>
<evidence type="ECO:0000313" key="11">
    <source>
        <dbReference type="EMBL" id="OGM70240.1"/>
    </source>
</evidence>
<dbReference type="Pfam" id="PF00768">
    <property type="entry name" value="Peptidase_S11"/>
    <property type="match status" value="1"/>
</dbReference>
<dbReference type="InterPro" id="IPR001967">
    <property type="entry name" value="Peptidase_S11_N"/>
</dbReference>
<evidence type="ECO:0000256" key="2">
    <source>
        <dbReference type="ARBA" id="ARBA00022729"/>
    </source>
</evidence>